<reference evidence="2" key="1">
    <citation type="submission" date="2021-01" db="EMBL/GenBank/DDBJ databases">
        <authorList>
            <person name="Corre E."/>
            <person name="Pelletier E."/>
            <person name="Niang G."/>
            <person name="Scheremetjew M."/>
            <person name="Finn R."/>
            <person name="Kale V."/>
            <person name="Holt S."/>
            <person name="Cochrane G."/>
            <person name="Meng A."/>
            <person name="Brown T."/>
            <person name="Cohen L."/>
        </authorList>
    </citation>
    <scope>NUCLEOTIDE SEQUENCE</scope>
    <source>
        <strain evidence="2">NIES-381</strain>
    </source>
</reference>
<name>A0A7S1NN70_9EUGL</name>
<evidence type="ECO:0000256" key="1">
    <source>
        <dbReference type="SAM" id="Phobius"/>
    </source>
</evidence>
<gene>
    <name evidence="2" type="ORF">EGYM00392_LOCUS43008</name>
</gene>
<dbReference type="EMBL" id="HBGA01115527">
    <property type="protein sequence ID" value="CAD9031866.1"/>
    <property type="molecule type" value="Transcribed_RNA"/>
</dbReference>
<keyword evidence="1" id="KW-0472">Membrane</keyword>
<accession>A0A7S1NN70</accession>
<keyword evidence="1" id="KW-1133">Transmembrane helix</keyword>
<keyword evidence="1" id="KW-0812">Transmembrane</keyword>
<protein>
    <submittedName>
        <fullName evidence="2">Uncharacterized protein</fullName>
    </submittedName>
</protein>
<feature type="transmembrane region" description="Helical" evidence="1">
    <location>
        <begin position="166"/>
        <end position="190"/>
    </location>
</feature>
<sequence length="240" mass="27048">MATYRKADTEIPVKHFGFVLAKMIAQLIEECSAVKEASMFDAPFFKTVVESIASLEPDESDDLTLFGFYQQLLKCDAIQPQQRVLESSALRIDDNPNCILLDWIQLCKCPIPMTPRFEKYVRSASETHKGQQRNMAFSIQGIQAQHPGPRSEESKCLDRLKHFNLWVMWLIGCAIDLSALQISGIFSGMITENPKNRFAKVVQEVQDRISDPDFDFGGKMKIIAGVVDRVCKVADDLPAD</sequence>
<proteinExistence type="predicted"/>
<evidence type="ECO:0000313" key="2">
    <source>
        <dbReference type="EMBL" id="CAD9031866.1"/>
    </source>
</evidence>
<dbReference type="AlphaFoldDB" id="A0A7S1NN70"/>
<organism evidence="2">
    <name type="scientific">Eutreptiella gymnastica</name>
    <dbReference type="NCBI Taxonomy" id="73025"/>
    <lineage>
        <taxon>Eukaryota</taxon>
        <taxon>Discoba</taxon>
        <taxon>Euglenozoa</taxon>
        <taxon>Euglenida</taxon>
        <taxon>Spirocuta</taxon>
        <taxon>Euglenophyceae</taxon>
        <taxon>Eutreptiales</taxon>
        <taxon>Eutreptiaceae</taxon>
        <taxon>Eutreptiella</taxon>
    </lineage>
</organism>